<dbReference type="Gene3D" id="3.30.70.270">
    <property type="match status" value="1"/>
</dbReference>
<feature type="domain" description="PAS" evidence="1">
    <location>
        <begin position="4"/>
        <end position="62"/>
    </location>
</feature>
<dbReference type="PROSITE" id="PS50887">
    <property type="entry name" value="GGDEF"/>
    <property type="match status" value="1"/>
</dbReference>
<evidence type="ECO:0000259" key="1">
    <source>
        <dbReference type="PROSITE" id="PS50112"/>
    </source>
</evidence>
<sequence>MQINYKIFENIIKSMELGIYILDWKKEIVYWNKGAEKITGITKDEIVGNKFKEELLKYSDKNGNFLNTLETPSMKTIADGRERIEKLYIQIKNKERIPIEVQVYPLKNEENQIIGAFEVFIDISEEERLKEEYEKLKRDAFIDDLTGIPNKKYINKKLRELYDDYKRYKLDFSVLFLKIKNFNSLVEKNGKVFSEKALKQVAKKISSITRSSDFFGFWEGNTFILILRFVNNTQVLEIANRFNSNLKNIEIDETKLEFLFGGSIITEEDTIETLLEKAEKKLLESETDKYENIKL</sequence>
<protein>
    <submittedName>
        <fullName evidence="4">Diguanylate cyclase</fullName>
    </submittedName>
</protein>
<reference evidence="4 5" key="1">
    <citation type="submission" date="2018-06" db="EMBL/GenBank/DDBJ databases">
        <title>Genome sequencing of Oceanotoga sp. sy52.</title>
        <authorList>
            <person name="Mori K."/>
        </authorList>
    </citation>
    <scope>NUCLEOTIDE SEQUENCE [LARGE SCALE GENOMIC DNA]</scope>
    <source>
        <strain evidence="5">sy52</strain>
    </source>
</reference>
<accession>A0A7G1G274</accession>
<dbReference type="NCBIfam" id="TIGR00254">
    <property type="entry name" value="GGDEF"/>
    <property type="match status" value="1"/>
</dbReference>
<evidence type="ECO:0000259" key="3">
    <source>
        <dbReference type="PROSITE" id="PS50887"/>
    </source>
</evidence>
<organism evidence="4 5">
    <name type="scientific">Tepiditoga spiralis</name>
    <dbReference type="NCBI Taxonomy" id="2108365"/>
    <lineage>
        <taxon>Bacteria</taxon>
        <taxon>Thermotogati</taxon>
        <taxon>Thermotogota</taxon>
        <taxon>Thermotogae</taxon>
        <taxon>Petrotogales</taxon>
        <taxon>Petrotogaceae</taxon>
        <taxon>Tepiditoga</taxon>
    </lineage>
</organism>
<name>A0A7G1G274_9BACT</name>
<dbReference type="SUPFAM" id="SSF55785">
    <property type="entry name" value="PYP-like sensor domain (PAS domain)"/>
    <property type="match status" value="1"/>
</dbReference>
<dbReference type="PANTHER" id="PTHR44757:SF2">
    <property type="entry name" value="BIOFILM ARCHITECTURE MAINTENANCE PROTEIN MBAA"/>
    <property type="match status" value="1"/>
</dbReference>
<dbReference type="SMART" id="SM00267">
    <property type="entry name" value="GGDEF"/>
    <property type="match status" value="1"/>
</dbReference>
<dbReference type="FunCoup" id="A0A7G1G274">
    <property type="interactions" value="87"/>
</dbReference>
<keyword evidence="5" id="KW-1185">Reference proteome</keyword>
<gene>
    <name evidence="4" type="ORF">OSSY52_04690</name>
</gene>
<dbReference type="NCBIfam" id="TIGR00229">
    <property type="entry name" value="sensory_box"/>
    <property type="match status" value="1"/>
</dbReference>
<dbReference type="RefSeq" id="WP_190615440.1">
    <property type="nucleotide sequence ID" value="NZ_AP018712.1"/>
</dbReference>
<dbReference type="Gene3D" id="3.30.450.20">
    <property type="entry name" value="PAS domain"/>
    <property type="match status" value="1"/>
</dbReference>
<dbReference type="InterPro" id="IPR035965">
    <property type="entry name" value="PAS-like_dom_sf"/>
</dbReference>
<dbReference type="InterPro" id="IPR000014">
    <property type="entry name" value="PAS"/>
</dbReference>
<feature type="domain" description="GGDEF" evidence="3">
    <location>
        <begin position="170"/>
        <end position="295"/>
    </location>
</feature>
<dbReference type="EMBL" id="AP018712">
    <property type="protein sequence ID" value="BBE30328.1"/>
    <property type="molecule type" value="Genomic_DNA"/>
</dbReference>
<dbReference type="InterPro" id="IPR000700">
    <property type="entry name" value="PAS-assoc_C"/>
</dbReference>
<dbReference type="PROSITE" id="PS50112">
    <property type="entry name" value="PAS"/>
    <property type="match status" value="1"/>
</dbReference>
<dbReference type="CDD" id="cd00130">
    <property type="entry name" value="PAS"/>
    <property type="match status" value="1"/>
</dbReference>
<feature type="domain" description="PAC" evidence="2">
    <location>
        <begin position="82"/>
        <end position="135"/>
    </location>
</feature>
<evidence type="ECO:0000313" key="4">
    <source>
        <dbReference type="EMBL" id="BBE30328.1"/>
    </source>
</evidence>
<proteinExistence type="predicted"/>
<dbReference type="KEGG" id="ocy:OSSY52_04690"/>
<evidence type="ECO:0000313" key="5">
    <source>
        <dbReference type="Proteomes" id="UP000516361"/>
    </source>
</evidence>
<evidence type="ECO:0000259" key="2">
    <source>
        <dbReference type="PROSITE" id="PS50113"/>
    </source>
</evidence>
<dbReference type="PANTHER" id="PTHR44757">
    <property type="entry name" value="DIGUANYLATE CYCLASE DGCP"/>
    <property type="match status" value="1"/>
</dbReference>
<dbReference type="InterPro" id="IPR000160">
    <property type="entry name" value="GGDEF_dom"/>
</dbReference>
<dbReference type="PROSITE" id="PS50113">
    <property type="entry name" value="PAC"/>
    <property type="match status" value="1"/>
</dbReference>
<dbReference type="InParanoid" id="A0A7G1G274"/>
<dbReference type="InterPro" id="IPR029787">
    <property type="entry name" value="Nucleotide_cyclase"/>
</dbReference>
<dbReference type="CDD" id="cd01949">
    <property type="entry name" value="GGDEF"/>
    <property type="match status" value="1"/>
</dbReference>
<dbReference type="InterPro" id="IPR043128">
    <property type="entry name" value="Rev_trsase/Diguanyl_cyclase"/>
</dbReference>
<dbReference type="AlphaFoldDB" id="A0A7G1G274"/>
<dbReference type="Pfam" id="PF00990">
    <property type="entry name" value="GGDEF"/>
    <property type="match status" value="1"/>
</dbReference>
<dbReference type="Pfam" id="PF13426">
    <property type="entry name" value="PAS_9"/>
    <property type="match status" value="1"/>
</dbReference>
<dbReference type="InterPro" id="IPR052155">
    <property type="entry name" value="Biofilm_reg_signaling"/>
</dbReference>
<dbReference type="SUPFAM" id="SSF55073">
    <property type="entry name" value="Nucleotide cyclase"/>
    <property type="match status" value="1"/>
</dbReference>
<dbReference type="Proteomes" id="UP000516361">
    <property type="component" value="Chromosome"/>
</dbReference>